<gene>
    <name evidence="2" type="ORF">AWC38_SpisGene22791</name>
</gene>
<feature type="domain" description="Integrase core" evidence="1">
    <location>
        <begin position="252"/>
        <end position="328"/>
    </location>
</feature>
<reference evidence="3" key="1">
    <citation type="journal article" date="2017" name="bioRxiv">
        <title>Comparative analysis of the genomes of Stylophora pistillata and Acropora digitifera provides evidence for extensive differences between species of corals.</title>
        <authorList>
            <person name="Voolstra C.R."/>
            <person name="Li Y."/>
            <person name="Liew Y.J."/>
            <person name="Baumgarten S."/>
            <person name="Zoccola D."/>
            <person name="Flot J.-F."/>
            <person name="Tambutte S."/>
            <person name="Allemand D."/>
            <person name="Aranda M."/>
        </authorList>
    </citation>
    <scope>NUCLEOTIDE SEQUENCE [LARGE SCALE GENOMIC DNA]</scope>
</reference>
<dbReference type="InterPro" id="IPR036770">
    <property type="entry name" value="Ankyrin_rpt-contain_sf"/>
</dbReference>
<dbReference type="AlphaFoldDB" id="A0A2B4R8K7"/>
<dbReference type="EMBL" id="LSMT01001057">
    <property type="protein sequence ID" value="PFX13153.1"/>
    <property type="molecule type" value="Genomic_DNA"/>
</dbReference>
<evidence type="ECO:0000313" key="2">
    <source>
        <dbReference type="EMBL" id="PFX13153.1"/>
    </source>
</evidence>
<dbReference type="Proteomes" id="UP000225706">
    <property type="component" value="Unassembled WGS sequence"/>
</dbReference>
<proteinExistence type="predicted"/>
<evidence type="ECO:0000259" key="1">
    <source>
        <dbReference type="Pfam" id="PF24764"/>
    </source>
</evidence>
<evidence type="ECO:0000313" key="3">
    <source>
        <dbReference type="Proteomes" id="UP000225706"/>
    </source>
</evidence>
<dbReference type="OrthoDB" id="6108356at2759"/>
<sequence length="414" mass="48861">MSKGEKGFERTDKLNERGDQHKIGLLEELDDHGEEFWIKVHQKQKSGLSWNRAMDEVQVERLIQKYKDNGEVDSEDPALVMLKQWPASKQFKDNPEKLPGLEQRINRFLEILLESEINLCNRYNAFRDQDDKIRKTLMHYVAELGFLHVMKTLLRKCPLLLAVKTKDQRKPVHKRAMLPVEFAIEAEKDDVAAFLIRAMRHERVQKLFFWTPGNNMANPEPSFFSFKAIIENPKLKCMFCTNDHKEQAGVKSHRYCSSPANQRIEGWWSSFRRNRCNWWITLFKDMVDYGLLSVGNGFHMECLWFCFSKVLQDDLNKVKDHWNSHKISKSPYSSVYRVPDVMYFLPEYHGHEECLVSVSEQLAEEMKVHCQSEMEDNIYIDYFECILETEGWVYPSTAGEALRLYEQIIELQNE</sequence>
<keyword evidence="3" id="KW-1185">Reference proteome</keyword>
<dbReference type="STRING" id="50429.A0A2B4R8K7"/>
<organism evidence="2 3">
    <name type="scientific">Stylophora pistillata</name>
    <name type="common">Smooth cauliflower coral</name>
    <dbReference type="NCBI Taxonomy" id="50429"/>
    <lineage>
        <taxon>Eukaryota</taxon>
        <taxon>Metazoa</taxon>
        <taxon>Cnidaria</taxon>
        <taxon>Anthozoa</taxon>
        <taxon>Hexacorallia</taxon>
        <taxon>Scleractinia</taxon>
        <taxon>Astrocoeniina</taxon>
        <taxon>Pocilloporidae</taxon>
        <taxon>Stylophora</taxon>
    </lineage>
</organism>
<dbReference type="Gene3D" id="1.25.40.20">
    <property type="entry name" value="Ankyrin repeat-containing domain"/>
    <property type="match status" value="1"/>
</dbReference>
<dbReference type="Pfam" id="PF24764">
    <property type="entry name" value="rva_4"/>
    <property type="match status" value="1"/>
</dbReference>
<comment type="caution">
    <text evidence="2">The sequence shown here is derived from an EMBL/GenBank/DDBJ whole genome shotgun (WGS) entry which is preliminary data.</text>
</comment>
<accession>A0A2B4R8K7</accession>
<name>A0A2B4R8K7_STYPI</name>
<dbReference type="InterPro" id="IPR058913">
    <property type="entry name" value="Integrase_dom_put"/>
</dbReference>
<dbReference type="PANTHER" id="PTHR46791:SF5">
    <property type="entry name" value="CLR5 DOMAIN-CONTAINING PROTEIN-RELATED"/>
    <property type="match status" value="1"/>
</dbReference>
<protein>
    <recommendedName>
        <fullName evidence="1">Integrase core domain-containing protein</fullName>
    </recommendedName>
</protein>
<dbReference type="PANTHER" id="PTHR46791">
    <property type="entry name" value="EXPRESSED PROTEIN"/>
    <property type="match status" value="1"/>
</dbReference>